<feature type="region of interest" description="Disordered" evidence="1">
    <location>
        <begin position="438"/>
        <end position="465"/>
    </location>
</feature>
<feature type="compositionally biased region" description="Acidic residues" evidence="1">
    <location>
        <begin position="438"/>
        <end position="464"/>
    </location>
</feature>
<name>A0ABQ5B412_9ASTR</name>
<gene>
    <name evidence="2" type="ORF">Tco_0856632</name>
</gene>
<accession>A0ABQ5B412</accession>
<proteinExistence type="predicted"/>
<dbReference type="Proteomes" id="UP001151760">
    <property type="component" value="Unassembled WGS sequence"/>
</dbReference>
<reference evidence="2" key="2">
    <citation type="submission" date="2022-01" db="EMBL/GenBank/DDBJ databases">
        <authorList>
            <person name="Yamashiro T."/>
            <person name="Shiraishi A."/>
            <person name="Satake H."/>
            <person name="Nakayama K."/>
        </authorList>
    </citation>
    <scope>NUCLEOTIDE SEQUENCE</scope>
</reference>
<sequence length="487" mass="55992">MRLQTNTKTLEDLCSQSMETASPAIHDAATTHQSVFSLCYLFRNPFSSTTIRDENHIPTLGDYSKLSHEGYKNTIELPEGNNVVPLQSDTIRLVQNGCSFHGLRSEDPNQHLKDFLKLDPSPHGRILLPDSLLNSFHRERPQNSATISRCSNNIMENLYLKHGLALLEDLALYDNKSWNDPRDFAKLVTAIALPQDVLSISDRRLIELENQVECLMEAYLASTQLTQVNKITTSCEIYNGPHDTHNCTEGPEQACVNYASSYTKKIRDKKFISNQGPRNFNDAANTWKDKLNFNWERTQTFTNLQNESISVHSSSYQIKLERALLDFDSNQEKSHDEKEELRKKGIKIPSKFFSPKYLSPASIKELNKNLSAPKHIHFINSTIILSINSDTKEEDTSFTNAHNHELDAMERISEGIKEHSKEDDEIETDMEVEEVIEEEQSEFETDEEVEEVFEEEEEDEDDESFNSFLTMKELSHHKWLLKHPRPP</sequence>
<organism evidence="2 3">
    <name type="scientific">Tanacetum coccineum</name>
    <dbReference type="NCBI Taxonomy" id="301880"/>
    <lineage>
        <taxon>Eukaryota</taxon>
        <taxon>Viridiplantae</taxon>
        <taxon>Streptophyta</taxon>
        <taxon>Embryophyta</taxon>
        <taxon>Tracheophyta</taxon>
        <taxon>Spermatophyta</taxon>
        <taxon>Magnoliopsida</taxon>
        <taxon>eudicotyledons</taxon>
        <taxon>Gunneridae</taxon>
        <taxon>Pentapetalae</taxon>
        <taxon>asterids</taxon>
        <taxon>campanulids</taxon>
        <taxon>Asterales</taxon>
        <taxon>Asteraceae</taxon>
        <taxon>Asteroideae</taxon>
        <taxon>Anthemideae</taxon>
        <taxon>Anthemidinae</taxon>
        <taxon>Tanacetum</taxon>
    </lineage>
</organism>
<evidence type="ECO:0000256" key="1">
    <source>
        <dbReference type="SAM" id="MobiDB-lite"/>
    </source>
</evidence>
<evidence type="ECO:0000313" key="3">
    <source>
        <dbReference type="Proteomes" id="UP001151760"/>
    </source>
</evidence>
<reference evidence="2" key="1">
    <citation type="journal article" date="2022" name="Int. J. Mol. Sci.">
        <title>Draft Genome of Tanacetum Coccineum: Genomic Comparison of Closely Related Tanacetum-Family Plants.</title>
        <authorList>
            <person name="Yamashiro T."/>
            <person name="Shiraishi A."/>
            <person name="Nakayama K."/>
            <person name="Satake H."/>
        </authorList>
    </citation>
    <scope>NUCLEOTIDE SEQUENCE</scope>
</reference>
<protein>
    <recommendedName>
        <fullName evidence="4">MAK10-like protein</fullName>
    </recommendedName>
</protein>
<dbReference type="EMBL" id="BQNB010012918">
    <property type="protein sequence ID" value="GJT09590.1"/>
    <property type="molecule type" value="Genomic_DNA"/>
</dbReference>
<keyword evidence="3" id="KW-1185">Reference proteome</keyword>
<evidence type="ECO:0000313" key="2">
    <source>
        <dbReference type="EMBL" id="GJT09590.1"/>
    </source>
</evidence>
<evidence type="ECO:0008006" key="4">
    <source>
        <dbReference type="Google" id="ProtNLM"/>
    </source>
</evidence>
<comment type="caution">
    <text evidence="2">The sequence shown here is derived from an EMBL/GenBank/DDBJ whole genome shotgun (WGS) entry which is preliminary data.</text>
</comment>